<dbReference type="SUPFAM" id="SSF53335">
    <property type="entry name" value="S-adenosyl-L-methionine-dependent methyltransferases"/>
    <property type="match status" value="1"/>
</dbReference>
<reference evidence="2" key="1">
    <citation type="journal article" date="2019" name="Int. J. Syst. Evol. Microbiol.">
        <title>The Global Catalogue of Microorganisms (GCM) 10K type strain sequencing project: providing services to taxonomists for standard genome sequencing and annotation.</title>
        <authorList>
            <consortium name="The Broad Institute Genomics Platform"/>
            <consortium name="The Broad Institute Genome Sequencing Center for Infectious Disease"/>
            <person name="Wu L."/>
            <person name="Ma J."/>
        </authorList>
    </citation>
    <scope>NUCLEOTIDE SEQUENCE [LARGE SCALE GENOMIC DNA]</scope>
    <source>
        <strain evidence="2">CGMCC 4.7275</strain>
    </source>
</reference>
<protein>
    <recommendedName>
        <fullName evidence="3">SAM-dependent methyltransferase</fullName>
    </recommendedName>
</protein>
<keyword evidence="2" id="KW-1185">Reference proteome</keyword>
<evidence type="ECO:0008006" key="3">
    <source>
        <dbReference type="Google" id="ProtNLM"/>
    </source>
</evidence>
<dbReference type="PIRSF" id="PIRSF017393">
    <property type="entry name" value="MTase_SAV2177"/>
    <property type="match status" value="1"/>
</dbReference>
<name>A0ABQ2DXX7_9ACTN</name>
<dbReference type="RefSeq" id="WP_189105723.1">
    <property type="nucleotide sequence ID" value="NZ_BMMV01000002.1"/>
</dbReference>
<dbReference type="Pfam" id="PF04672">
    <property type="entry name" value="Methyltransf_19"/>
    <property type="match status" value="1"/>
</dbReference>
<dbReference type="EMBL" id="BMMV01000002">
    <property type="protein sequence ID" value="GGJ77675.1"/>
    <property type="molecule type" value="Genomic_DNA"/>
</dbReference>
<proteinExistence type="predicted"/>
<sequence>MADDSTVDLKLDQAHSARMYDYYLGGTTNFPADREAAGKALAAFPSLLATARINRRFMRRATRFLAQQGMTQFFDIGTGIPTSPNLHEVAQEVTPSARVVYTDNDPIVLAHARALLHSHADGHTAYAHADATNPAELLATPEISGTLDFTRPIALSLNALLHFITDDGVEGGALGVVEHLKAALPKGSTLTITHVTPDFDPEGIARLTGAYRAAGTPGQARALADITRLFDGWDLLDPGVVPTQRWRPTLEDQAENVTDAEAACYAGIARKP</sequence>
<evidence type="ECO:0000313" key="1">
    <source>
        <dbReference type="EMBL" id="GGJ77675.1"/>
    </source>
</evidence>
<evidence type="ECO:0000313" key="2">
    <source>
        <dbReference type="Proteomes" id="UP000660265"/>
    </source>
</evidence>
<dbReference type="InterPro" id="IPR029063">
    <property type="entry name" value="SAM-dependent_MTases_sf"/>
</dbReference>
<gene>
    <name evidence="1" type="ORF">GCM10011583_06360</name>
</gene>
<dbReference type="Gene3D" id="3.40.50.150">
    <property type="entry name" value="Vaccinia Virus protein VP39"/>
    <property type="match status" value="1"/>
</dbReference>
<organism evidence="1 2">
    <name type="scientific">Streptomyces camponoticapitis</name>
    <dbReference type="NCBI Taxonomy" id="1616125"/>
    <lineage>
        <taxon>Bacteria</taxon>
        <taxon>Bacillati</taxon>
        <taxon>Actinomycetota</taxon>
        <taxon>Actinomycetes</taxon>
        <taxon>Kitasatosporales</taxon>
        <taxon>Streptomycetaceae</taxon>
        <taxon>Streptomyces</taxon>
    </lineage>
</organism>
<comment type="caution">
    <text evidence="1">The sequence shown here is derived from an EMBL/GenBank/DDBJ whole genome shotgun (WGS) entry which is preliminary data.</text>
</comment>
<accession>A0ABQ2DXX7</accession>
<dbReference type="Proteomes" id="UP000660265">
    <property type="component" value="Unassembled WGS sequence"/>
</dbReference>
<dbReference type="InterPro" id="IPR006764">
    <property type="entry name" value="SAM_dep_MeTrfase_SAV2177_type"/>
</dbReference>